<dbReference type="EMBL" id="PTIX01000001">
    <property type="protein sequence ID" value="PPK71240.1"/>
    <property type="molecule type" value="Genomic_DNA"/>
</dbReference>
<sequence>MSWRSAQPPWAGARGRSWAVRDRAVRVSYAAFLRIPDDGCYVLVHNRSRPGAYGPPGGVFKFFEPGARVLDQLGFRPERPAARGAGTRSDVRGLLPRRSLRGFRAWFDSGTYREDAVECLNRELGEALAESGFAHVASDLGGSAFRPVRTVVEGPYAVPGVSWWQVRRFEIHELVATTAAAARLRHRVLELAADPAVPSVIGATTEDIIHGRCGPALVAPPTAYLIGDRRLHPDLPPLR</sequence>
<accession>A0A2S6H1E3</accession>
<feature type="domain" description="CD-NTase-associated protein 16 NUDIX" evidence="1">
    <location>
        <begin position="25"/>
        <end position="210"/>
    </location>
</feature>
<gene>
    <name evidence="2" type="ORF">CLV40_101429</name>
</gene>
<evidence type="ECO:0000313" key="2">
    <source>
        <dbReference type="EMBL" id="PPK71240.1"/>
    </source>
</evidence>
<name>A0A2S6H1E3_9PSEU</name>
<comment type="caution">
    <text evidence="2">The sequence shown here is derived from an EMBL/GenBank/DDBJ whole genome shotgun (WGS) entry which is preliminary data.</text>
</comment>
<keyword evidence="3" id="KW-1185">Reference proteome</keyword>
<dbReference type="Pfam" id="PF18167">
    <property type="entry name" value="Sa_NUDIX"/>
    <property type="match status" value="1"/>
</dbReference>
<dbReference type="Proteomes" id="UP000239203">
    <property type="component" value="Unassembled WGS sequence"/>
</dbReference>
<evidence type="ECO:0000259" key="1">
    <source>
        <dbReference type="Pfam" id="PF18167"/>
    </source>
</evidence>
<reference evidence="2 3" key="1">
    <citation type="submission" date="2018-02" db="EMBL/GenBank/DDBJ databases">
        <title>Genomic Encyclopedia of Archaeal and Bacterial Type Strains, Phase II (KMG-II): from individual species to whole genera.</title>
        <authorList>
            <person name="Goeker M."/>
        </authorList>
    </citation>
    <scope>NUCLEOTIDE SEQUENCE [LARGE SCALE GENOMIC DNA]</scope>
    <source>
        <strain evidence="2 3">YU 961-1</strain>
    </source>
</reference>
<dbReference type="InterPro" id="IPR040829">
    <property type="entry name" value="Cap16_NUDIX"/>
</dbReference>
<organism evidence="2 3">
    <name type="scientific">Actinokineospora auranticolor</name>
    <dbReference type="NCBI Taxonomy" id="155976"/>
    <lineage>
        <taxon>Bacteria</taxon>
        <taxon>Bacillati</taxon>
        <taxon>Actinomycetota</taxon>
        <taxon>Actinomycetes</taxon>
        <taxon>Pseudonocardiales</taxon>
        <taxon>Pseudonocardiaceae</taxon>
        <taxon>Actinokineospora</taxon>
    </lineage>
</organism>
<dbReference type="AlphaFoldDB" id="A0A2S6H1E3"/>
<protein>
    <recommendedName>
        <fullName evidence="1">CD-NTase-associated protein 16 NUDIX domain-containing protein</fullName>
    </recommendedName>
</protein>
<evidence type="ECO:0000313" key="3">
    <source>
        <dbReference type="Proteomes" id="UP000239203"/>
    </source>
</evidence>
<proteinExistence type="predicted"/>